<evidence type="ECO:0000313" key="1">
    <source>
        <dbReference type="EMBL" id="SHE98551.1"/>
    </source>
</evidence>
<keyword evidence="2" id="KW-1185">Reference proteome</keyword>
<dbReference type="STRING" id="1155689.SAMN05444278_11131"/>
<proteinExistence type="predicted"/>
<name>A0A1M4XYI9_9FLAO</name>
<protein>
    <submittedName>
        <fullName evidence="1">Uncharacterized protein</fullName>
    </submittedName>
</protein>
<dbReference type="Proteomes" id="UP000184462">
    <property type="component" value="Unassembled WGS sequence"/>
</dbReference>
<evidence type="ECO:0000313" key="2">
    <source>
        <dbReference type="Proteomes" id="UP000184462"/>
    </source>
</evidence>
<gene>
    <name evidence="1" type="ORF">SAMN05444278_11131</name>
</gene>
<dbReference type="AlphaFoldDB" id="A0A1M4XYI9"/>
<organism evidence="1 2">
    <name type="scientific">Psychroflexus salarius</name>
    <dbReference type="NCBI Taxonomy" id="1155689"/>
    <lineage>
        <taxon>Bacteria</taxon>
        <taxon>Pseudomonadati</taxon>
        <taxon>Bacteroidota</taxon>
        <taxon>Flavobacteriia</taxon>
        <taxon>Flavobacteriales</taxon>
        <taxon>Flavobacteriaceae</taxon>
        <taxon>Psychroflexus</taxon>
    </lineage>
</organism>
<reference evidence="1 2" key="1">
    <citation type="submission" date="2016-11" db="EMBL/GenBank/DDBJ databases">
        <authorList>
            <person name="Jaros S."/>
            <person name="Januszkiewicz K."/>
            <person name="Wedrychowicz H."/>
        </authorList>
    </citation>
    <scope>NUCLEOTIDE SEQUENCE [LARGE SCALE GENOMIC DNA]</scope>
    <source>
        <strain evidence="1 2">DSM 25661</strain>
    </source>
</reference>
<accession>A0A1M4XYI9</accession>
<sequence length="131" mass="15454">MNKMKLNLYSLSSFKHLIWISLSFILLSSNCSARHIFQDALNLEKTEVSNKSKSALKTSTCEVNFEWNYYQLGQKEKTSQELDLVSGSTLKYRLEIYYERSTQIPQINYFLKRCSLQIPIYIILNRLRLDL</sequence>
<dbReference type="EMBL" id="FQTW01000011">
    <property type="protein sequence ID" value="SHE98551.1"/>
    <property type="molecule type" value="Genomic_DNA"/>
</dbReference>